<feature type="transmembrane region" description="Helical" evidence="6">
    <location>
        <begin position="119"/>
        <end position="141"/>
    </location>
</feature>
<evidence type="ECO:0000313" key="8">
    <source>
        <dbReference type="EMBL" id="PQK17396.1"/>
    </source>
</evidence>
<reference evidence="8 9" key="1">
    <citation type="submission" date="2016-07" db="EMBL/GenBank/DDBJ databases">
        <title>Comparative genomics of the entomopathogenic fungus Beauveria bassiana.</title>
        <authorList>
            <person name="Valero Jimenez C.A."/>
            <person name="Zwaan B.J."/>
            <person name="Van Kan J.A."/>
            <person name="Takken W."/>
            <person name="Debets A.J."/>
            <person name="Schoustra S.E."/>
            <person name="Koenraadt C.J."/>
        </authorList>
    </citation>
    <scope>NUCLEOTIDE SEQUENCE [LARGE SCALE GENOMIC DNA]</scope>
    <source>
        <strain evidence="8 9">ARSEF 8028</strain>
    </source>
</reference>
<comment type="caution">
    <text evidence="8">The sequence shown here is derived from an EMBL/GenBank/DDBJ whole genome shotgun (WGS) entry which is preliminary data.</text>
</comment>
<dbReference type="Proteomes" id="UP000237441">
    <property type="component" value="Unassembled WGS sequence"/>
</dbReference>
<feature type="transmembrane region" description="Helical" evidence="6">
    <location>
        <begin position="153"/>
        <end position="173"/>
    </location>
</feature>
<evidence type="ECO:0000256" key="3">
    <source>
        <dbReference type="ARBA" id="ARBA00022989"/>
    </source>
</evidence>
<feature type="transmembrane region" description="Helical" evidence="6">
    <location>
        <begin position="274"/>
        <end position="301"/>
    </location>
</feature>
<dbReference type="PANTHER" id="PTHR33048:SF146">
    <property type="entry name" value="INTEGRAL MEMBRANE PROTEIN"/>
    <property type="match status" value="1"/>
</dbReference>
<keyword evidence="2 6" id="KW-0812">Transmembrane</keyword>
<accession>A0A2S7YMI5</accession>
<keyword evidence="4 6" id="KW-0472">Membrane</keyword>
<dbReference type="InterPro" id="IPR049326">
    <property type="entry name" value="Rhodopsin_dom_fungi"/>
</dbReference>
<evidence type="ECO:0000259" key="7">
    <source>
        <dbReference type="Pfam" id="PF20684"/>
    </source>
</evidence>
<sequence>MIEEPEESGTHPHNLCSFFSSTFSSPSLLLLPLRVRHLSAYTQAQTTWLTTLKRLIPPVCPETRALGRSSEVRDSGFLINFLLHLASQSCCITAHATLVNMVFVANGSAELDAQSQYKMIISVCVLMSALATIIVGARLYIRKKNNRIAGDDWMSALSLLFAIAYSILCIVQTKYGLGLLPAKRPKANLIPYTRVNYAGRPIYQVGISFFKIALLISYLRLLQGTDNRVYRMVVWATIAFVFLNHLGSALALIFNCNPVDKSWNPQKPGTCLPAVASFTAYAVLTIISDVLVAVLPIPVLLKLNIRLEKKLGLMGIFALGLFTTMCSILRYTQINRIQFGDHDSTMLVVWGVIEFNVGNMVSSLPFLAPVCLRKAKDYRTKHSKYSYGSNGNSRSRPGGGVIKGSEAYKLTDVSQDKSVFAASQAHASGSEENILNKNNAIMKSVTYSVRVEDDDEHVSSHTHQPHAL</sequence>
<evidence type="ECO:0000256" key="5">
    <source>
        <dbReference type="ARBA" id="ARBA00038359"/>
    </source>
</evidence>
<dbReference type="GO" id="GO:0016020">
    <property type="term" value="C:membrane"/>
    <property type="evidence" value="ECO:0007669"/>
    <property type="project" value="UniProtKB-SubCell"/>
</dbReference>
<protein>
    <recommendedName>
        <fullName evidence="7">Rhodopsin domain-containing protein</fullName>
    </recommendedName>
</protein>
<evidence type="ECO:0000256" key="2">
    <source>
        <dbReference type="ARBA" id="ARBA00022692"/>
    </source>
</evidence>
<feature type="transmembrane region" description="Helical" evidence="6">
    <location>
        <begin position="347"/>
        <end position="372"/>
    </location>
</feature>
<comment type="subcellular location">
    <subcellularLocation>
        <location evidence="1">Membrane</location>
        <topology evidence="1">Multi-pass membrane protein</topology>
    </subcellularLocation>
</comment>
<feature type="transmembrane region" description="Helical" evidence="6">
    <location>
        <begin position="313"/>
        <end position="332"/>
    </location>
</feature>
<keyword evidence="3 6" id="KW-1133">Transmembrane helix</keyword>
<comment type="similarity">
    <text evidence="5">Belongs to the SAT4 family.</text>
</comment>
<dbReference type="EMBL" id="JRHA01000007">
    <property type="protein sequence ID" value="PQK17396.1"/>
    <property type="molecule type" value="Genomic_DNA"/>
</dbReference>
<gene>
    <name evidence="8" type="ORF">BB8028_0007g05910</name>
</gene>
<evidence type="ECO:0000313" key="9">
    <source>
        <dbReference type="Proteomes" id="UP000237441"/>
    </source>
</evidence>
<name>A0A2S7YMI5_BEABA</name>
<evidence type="ECO:0000256" key="1">
    <source>
        <dbReference type="ARBA" id="ARBA00004141"/>
    </source>
</evidence>
<feature type="transmembrane region" description="Helical" evidence="6">
    <location>
        <begin position="233"/>
        <end position="254"/>
    </location>
</feature>
<proteinExistence type="inferred from homology"/>
<dbReference type="AlphaFoldDB" id="A0A2S7YMI5"/>
<feature type="transmembrane region" description="Helical" evidence="6">
    <location>
        <begin position="202"/>
        <end position="221"/>
    </location>
</feature>
<dbReference type="InterPro" id="IPR052337">
    <property type="entry name" value="SAT4-like"/>
</dbReference>
<evidence type="ECO:0000256" key="6">
    <source>
        <dbReference type="SAM" id="Phobius"/>
    </source>
</evidence>
<dbReference type="OrthoDB" id="5273647at2759"/>
<organism evidence="8 9">
    <name type="scientific">Beauveria bassiana</name>
    <name type="common">White muscardine disease fungus</name>
    <name type="synonym">Tritirachium shiotae</name>
    <dbReference type="NCBI Taxonomy" id="176275"/>
    <lineage>
        <taxon>Eukaryota</taxon>
        <taxon>Fungi</taxon>
        <taxon>Dikarya</taxon>
        <taxon>Ascomycota</taxon>
        <taxon>Pezizomycotina</taxon>
        <taxon>Sordariomycetes</taxon>
        <taxon>Hypocreomycetidae</taxon>
        <taxon>Hypocreales</taxon>
        <taxon>Cordycipitaceae</taxon>
        <taxon>Beauveria</taxon>
    </lineage>
</organism>
<dbReference type="Pfam" id="PF20684">
    <property type="entry name" value="Fung_rhodopsin"/>
    <property type="match status" value="1"/>
</dbReference>
<dbReference type="PANTHER" id="PTHR33048">
    <property type="entry name" value="PTH11-LIKE INTEGRAL MEMBRANE PROTEIN (AFU_ORTHOLOGUE AFUA_5G11245)"/>
    <property type="match status" value="1"/>
</dbReference>
<feature type="transmembrane region" description="Helical" evidence="6">
    <location>
        <begin position="77"/>
        <end position="99"/>
    </location>
</feature>
<evidence type="ECO:0000256" key="4">
    <source>
        <dbReference type="ARBA" id="ARBA00023136"/>
    </source>
</evidence>
<feature type="domain" description="Rhodopsin" evidence="7">
    <location>
        <begin position="137"/>
        <end position="371"/>
    </location>
</feature>